<evidence type="ECO:0000256" key="16">
    <source>
        <dbReference type="ARBA" id="ARBA00023136"/>
    </source>
</evidence>
<feature type="binding site" evidence="21">
    <location>
        <position position="190"/>
    </location>
    <ligand>
        <name>Mg(2+)</name>
        <dbReference type="ChEBI" id="CHEBI:18420"/>
        <label>1</label>
    </ligand>
</feature>
<dbReference type="InterPro" id="IPR036615">
    <property type="entry name" value="Mur_ligase_C_dom_sf"/>
</dbReference>
<dbReference type="GO" id="GO:0006730">
    <property type="term" value="P:one-carbon metabolic process"/>
    <property type="evidence" value="ECO:0007669"/>
    <property type="project" value="UniProtKB-KW"/>
</dbReference>
<evidence type="ECO:0000256" key="18">
    <source>
        <dbReference type="ARBA" id="ARBA00030876"/>
    </source>
</evidence>
<dbReference type="Gene3D" id="3.40.1190.10">
    <property type="entry name" value="Mur-like, catalytic domain"/>
    <property type="match status" value="1"/>
</dbReference>
<dbReference type="Pfam" id="PF08245">
    <property type="entry name" value="Mur_ligase_M"/>
    <property type="match status" value="1"/>
</dbReference>
<comment type="subcellular location">
    <subcellularLocation>
        <location evidence="3">Cytoplasm</location>
    </subcellularLocation>
    <subcellularLocation>
        <location evidence="1">Mitochondrion inner membrane</location>
    </subcellularLocation>
    <subcellularLocation>
        <location evidence="2">Mitochondrion matrix</location>
    </subcellularLocation>
</comment>
<feature type="non-terminal residue" evidence="23">
    <location>
        <position position="1"/>
    </location>
</feature>
<keyword evidence="24" id="KW-1185">Reference proteome</keyword>
<dbReference type="GO" id="GO:0005759">
    <property type="term" value="C:mitochondrial matrix"/>
    <property type="evidence" value="ECO:0007669"/>
    <property type="project" value="UniProtKB-SubCell"/>
</dbReference>
<evidence type="ECO:0000256" key="7">
    <source>
        <dbReference type="ARBA" id="ARBA00022490"/>
    </source>
</evidence>
<keyword evidence="11 20" id="KW-0547">Nucleotide-binding</keyword>
<keyword evidence="7" id="KW-0963">Cytoplasm</keyword>
<keyword evidence="13 20" id="KW-0067">ATP-binding</keyword>
<evidence type="ECO:0000256" key="5">
    <source>
        <dbReference type="ARBA" id="ARBA00008276"/>
    </source>
</evidence>
<organism evidence="23 24">
    <name type="scientific">Eufriesea mexicana</name>
    <dbReference type="NCBI Taxonomy" id="516756"/>
    <lineage>
        <taxon>Eukaryota</taxon>
        <taxon>Metazoa</taxon>
        <taxon>Ecdysozoa</taxon>
        <taxon>Arthropoda</taxon>
        <taxon>Hexapoda</taxon>
        <taxon>Insecta</taxon>
        <taxon>Pterygota</taxon>
        <taxon>Neoptera</taxon>
        <taxon>Endopterygota</taxon>
        <taxon>Hymenoptera</taxon>
        <taxon>Apocrita</taxon>
        <taxon>Aculeata</taxon>
        <taxon>Apoidea</taxon>
        <taxon>Anthophila</taxon>
        <taxon>Apidae</taxon>
        <taxon>Eufriesea</taxon>
    </lineage>
</organism>
<dbReference type="Proteomes" id="UP000250275">
    <property type="component" value="Unassembled WGS sequence"/>
</dbReference>
<gene>
    <name evidence="23" type="ORF">WN48_08909</name>
</gene>
<dbReference type="AlphaFoldDB" id="A0A310SVA5"/>
<feature type="binding site" evidence="20">
    <location>
        <position position="327"/>
    </location>
    <ligand>
        <name>ATP</name>
        <dbReference type="ChEBI" id="CHEBI:30616"/>
    </ligand>
</feature>
<dbReference type="OrthoDB" id="5212574at2759"/>
<keyword evidence="10 21" id="KW-0479">Metal-binding</keyword>
<keyword evidence="15" id="KW-0496">Mitochondrion</keyword>
<evidence type="ECO:0000256" key="12">
    <source>
        <dbReference type="ARBA" id="ARBA00022792"/>
    </source>
</evidence>
<evidence type="ECO:0000256" key="8">
    <source>
        <dbReference type="ARBA" id="ARBA00022563"/>
    </source>
</evidence>
<evidence type="ECO:0000256" key="20">
    <source>
        <dbReference type="PIRSR" id="PIRSR038895-1"/>
    </source>
</evidence>
<dbReference type="GO" id="GO:0005829">
    <property type="term" value="C:cytosol"/>
    <property type="evidence" value="ECO:0007669"/>
    <property type="project" value="TreeGrafter"/>
</dbReference>
<dbReference type="PIRSF" id="PIRSF038895">
    <property type="entry name" value="FPGS"/>
    <property type="match status" value="1"/>
</dbReference>
<evidence type="ECO:0000256" key="9">
    <source>
        <dbReference type="ARBA" id="ARBA00022598"/>
    </source>
</evidence>
<evidence type="ECO:0000256" key="2">
    <source>
        <dbReference type="ARBA" id="ARBA00004305"/>
    </source>
</evidence>
<dbReference type="EC" id="6.3.2.17" evidence="6"/>
<evidence type="ECO:0000256" key="15">
    <source>
        <dbReference type="ARBA" id="ARBA00023128"/>
    </source>
</evidence>
<feature type="binding site" evidence="21">
    <location>
        <position position="162"/>
    </location>
    <ligand>
        <name>Mg(2+)</name>
        <dbReference type="ChEBI" id="CHEBI:18420"/>
        <label>1</label>
    </ligand>
</feature>
<dbReference type="SUPFAM" id="SSF53623">
    <property type="entry name" value="MurD-like peptide ligases, catalytic domain"/>
    <property type="match status" value="1"/>
</dbReference>
<comment type="pathway">
    <text evidence="4">Cofactor biosynthesis; tetrahydrofolylpolyglutamate biosynthesis.</text>
</comment>
<protein>
    <recommendedName>
        <fullName evidence="6">tetrahydrofolate synthase</fullName>
        <ecNumber evidence="6">6.3.2.17</ecNumber>
    </recommendedName>
    <alternativeName>
        <fullName evidence="18">Folylpoly-gamma-glutamate synthetase</fullName>
    </alternativeName>
    <alternativeName>
        <fullName evidence="17">Tetrahydrofolylpolyglutamate synthase</fullName>
    </alternativeName>
</protein>
<evidence type="ECO:0000256" key="11">
    <source>
        <dbReference type="ARBA" id="ARBA00022741"/>
    </source>
</evidence>
<evidence type="ECO:0000313" key="23">
    <source>
        <dbReference type="EMBL" id="OAD61816.1"/>
    </source>
</evidence>
<accession>A0A310SVA5</accession>
<keyword evidence="8" id="KW-0554">One-carbon metabolism</keyword>
<dbReference type="InterPro" id="IPR018109">
    <property type="entry name" value="Folylpolyglutamate_synth_CS"/>
</dbReference>
<keyword evidence="9" id="KW-0436">Ligase</keyword>
<dbReference type="GO" id="GO:0004326">
    <property type="term" value="F:tetrahydrofolylpolyglutamate synthase activity"/>
    <property type="evidence" value="ECO:0007669"/>
    <property type="project" value="UniProtKB-EC"/>
</dbReference>
<dbReference type="GO" id="GO:0046872">
    <property type="term" value="F:metal ion binding"/>
    <property type="evidence" value="ECO:0007669"/>
    <property type="project" value="UniProtKB-KW"/>
</dbReference>
<dbReference type="PROSITE" id="PS01012">
    <property type="entry name" value="FOLYLPOLYGLU_SYNT_2"/>
    <property type="match status" value="1"/>
</dbReference>
<reference evidence="23 24" key="1">
    <citation type="submission" date="2015-07" db="EMBL/GenBank/DDBJ databases">
        <title>The genome of Eufriesea mexicana.</title>
        <authorList>
            <person name="Pan H."/>
            <person name="Kapheim K."/>
        </authorList>
    </citation>
    <scope>NUCLEOTIDE SEQUENCE [LARGE SCALE GENOMIC DNA]</scope>
    <source>
        <strain evidence="23">0111107269</strain>
        <tissue evidence="23">Whole body</tissue>
    </source>
</reference>
<evidence type="ECO:0000256" key="4">
    <source>
        <dbReference type="ARBA" id="ARBA00005150"/>
    </source>
</evidence>
<comment type="similarity">
    <text evidence="5">Belongs to the folylpolyglutamate synthase family.</text>
</comment>
<comment type="catalytic activity">
    <reaction evidence="19">
        <text>(6S)-5,6,7,8-tetrahydrofolyl-(gamma-L-Glu)(n) + L-glutamate + ATP = (6S)-5,6,7,8-tetrahydrofolyl-(gamma-L-Glu)(n+1) + ADP + phosphate + H(+)</text>
        <dbReference type="Rhea" id="RHEA:10580"/>
        <dbReference type="Rhea" id="RHEA-COMP:14738"/>
        <dbReference type="Rhea" id="RHEA-COMP:14740"/>
        <dbReference type="ChEBI" id="CHEBI:15378"/>
        <dbReference type="ChEBI" id="CHEBI:29985"/>
        <dbReference type="ChEBI" id="CHEBI:30616"/>
        <dbReference type="ChEBI" id="CHEBI:43474"/>
        <dbReference type="ChEBI" id="CHEBI:141005"/>
        <dbReference type="ChEBI" id="CHEBI:456216"/>
        <dbReference type="EC" id="6.3.2.17"/>
    </reaction>
</comment>
<dbReference type="InterPro" id="IPR036565">
    <property type="entry name" value="Mur-like_cat_sf"/>
</dbReference>
<dbReference type="PANTHER" id="PTHR11136:SF5">
    <property type="entry name" value="FOLYLPOLYGLUTAMATE SYNTHASE, MITOCHONDRIAL"/>
    <property type="match status" value="1"/>
</dbReference>
<evidence type="ECO:0000256" key="19">
    <source>
        <dbReference type="ARBA" id="ARBA00047493"/>
    </source>
</evidence>
<dbReference type="UniPathway" id="UPA00850"/>
<evidence type="ECO:0000256" key="14">
    <source>
        <dbReference type="ARBA" id="ARBA00022842"/>
    </source>
</evidence>
<dbReference type="EMBL" id="KQ760132">
    <property type="protein sequence ID" value="OAD61816.1"/>
    <property type="molecule type" value="Genomic_DNA"/>
</dbReference>
<name>A0A310SVA5_9HYME</name>
<dbReference type="GO" id="GO:0005743">
    <property type="term" value="C:mitochondrial inner membrane"/>
    <property type="evidence" value="ECO:0007669"/>
    <property type="project" value="UniProtKB-SubCell"/>
</dbReference>
<feature type="binding site" evidence="20">
    <location>
        <position position="341"/>
    </location>
    <ligand>
        <name>ATP</name>
        <dbReference type="ChEBI" id="CHEBI:30616"/>
    </ligand>
</feature>
<keyword evidence="12" id="KW-0999">Mitochondrion inner membrane</keyword>
<keyword evidence="16" id="KW-0472">Membrane</keyword>
<dbReference type="InterPro" id="IPR013221">
    <property type="entry name" value="Mur_ligase_cen"/>
</dbReference>
<evidence type="ECO:0000256" key="3">
    <source>
        <dbReference type="ARBA" id="ARBA00004496"/>
    </source>
</evidence>
<evidence type="ECO:0000313" key="24">
    <source>
        <dbReference type="Proteomes" id="UP000250275"/>
    </source>
</evidence>
<evidence type="ECO:0000256" key="21">
    <source>
        <dbReference type="PIRSR" id="PIRSR038895-2"/>
    </source>
</evidence>
<dbReference type="PANTHER" id="PTHR11136">
    <property type="entry name" value="FOLYLPOLYGLUTAMATE SYNTHASE-RELATED"/>
    <property type="match status" value="1"/>
</dbReference>
<feature type="binding site" evidence="21">
    <location>
        <position position="93"/>
    </location>
    <ligand>
        <name>Mg(2+)</name>
        <dbReference type="ChEBI" id="CHEBI:18420"/>
        <label>1</label>
    </ligand>
</feature>
<evidence type="ECO:0000256" key="10">
    <source>
        <dbReference type="ARBA" id="ARBA00022723"/>
    </source>
</evidence>
<evidence type="ECO:0000256" key="13">
    <source>
        <dbReference type="ARBA" id="ARBA00022840"/>
    </source>
</evidence>
<evidence type="ECO:0000256" key="1">
    <source>
        <dbReference type="ARBA" id="ARBA00004273"/>
    </source>
</evidence>
<dbReference type="NCBIfam" id="TIGR01499">
    <property type="entry name" value="folC"/>
    <property type="match status" value="1"/>
</dbReference>
<dbReference type="SUPFAM" id="SSF53244">
    <property type="entry name" value="MurD-like peptide ligases, peptide-binding domain"/>
    <property type="match status" value="1"/>
</dbReference>
<keyword evidence="14 21" id="KW-0460">Magnesium</keyword>
<sequence>YFMNVYSQEAMRALCGLQSNSKYLKFAEKSHSKTSRSSKICTKKCLIRSGITLEMLDTLSVIHVAGTKGKGSTCAYLEAILREHGFKTGFFSSPHLVNVRERIRINGKPISETDFTHNFWKIYKKLEDTKEYESDMPAYFNFLTILMFNLFLYEHVDVAIVEVGIGGLYDCTNIIRNPVCVGITSLGLEHTSLLGNSLEDIAYQKSGIFKSNSIAFSVSQLPQVMEVLQKEANEKNCKLHIVPSFDEYKWENISPLFHIRHKVQQENASLAIQLAIKWILSKTDRLPITSNNYINNKICNKYEENTQITVSMDKIAIGLSSCKWPGRMQILNSSVGDFFLDGAHTIESIECCISWFNDVTNKSKGPRFLIFNTSGTRDPIKLLLPLKSLNFHKAYFVPNFAKIKSLYDEVNSSSIDEQKIKCEINSKIWGVNSVVANSVFEVLQDIKNNSESKTNCERNHILVTGSLHLIGAVLSILDPNLTMSTQF</sequence>
<dbReference type="InterPro" id="IPR001645">
    <property type="entry name" value="Folylpolyglutamate_synth"/>
</dbReference>
<evidence type="ECO:0000256" key="6">
    <source>
        <dbReference type="ARBA" id="ARBA00013025"/>
    </source>
</evidence>
<evidence type="ECO:0000259" key="22">
    <source>
        <dbReference type="Pfam" id="PF08245"/>
    </source>
</evidence>
<feature type="domain" description="Mur ligase central" evidence="22">
    <location>
        <begin position="64"/>
        <end position="249"/>
    </location>
</feature>
<dbReference type="InterPro" id="IPR023600">
    <property type="entry name" value="Folylpolyglutamate_synth_euk"/>
</dbReference>
<dbReference type="GO" id="GO:0005524">
    <property type="term" value="F:ATP binding"/>
    <property type="evidence" value="ECO:0007669"/>
    <property type="project" value="UniProtKB-KW"/>
</dbReference>
<proteinExistence type="inferred from homology"/>
<evidence type="ECO:0000256" key="17">
    <source>
        <dbReference type="ARBA" id="ARBA00030592"/>
    </source>
</evidence>
<dbReference type="Gene3D" id="3.90.190.20">
    <property type="entry name" value="Mur ligase, C-terminal domain"/>
    <property type="match status" value="1"/>
</dbReference>